<dbReference type="Pfam" id="PF00704">
    <property type="entry name" value="Glyco_hydro_18"/>
    <property type="match status" value="1"/>
</dbReference>
<dbReference type="GO" id="GO:0008061">
    <property type="term" value="F:chitin binding"/>
    <property type="evidence" value="ECO:0007669"/>
    <property type="project" value="InterPro"/>
</dbReference>
<dbReference type="InterPro" id="IPR017853">
    <property type="entry name" value="GH"/>
</dbReference>
<dbReference type="GO" id="GO:0005975">
    <property type="term" value="P:carbohydrate metabolic process"/>
    <property type="evidence" value="ECO:0007669"/>
    <property type="project" value="InterPro"/>
</dbReference>
<accession>A0A0G0L116</accession>
<dbReference type="EMBL" id="LBVL01000015">
    <property type="protein sequence ID" value="KKQ84677.1"/>
    <property type="molecule type" value="Genomic_DNA"/>
</dbReference>
<dbReference type="Gene3D" id="3.10.50.10">
    <property type="match status" value="1"/>
</dbReference>
<proteinExistence type="predicted"/>
<dbReference type="InterPro" id="IPR001223">
    <property type="entry name" value="Glyco_hydro18_cat"/>
</dbReference>
<protein>
    <recommendedName>
        <fullName evidence="1">GH18 domain-containing protein</fullName>
    </recommendedName>
</protein>
<sequence>MIYSKQLFRILVFSIALLLLIPGLFLGKLIIQKNMKVNDQSLKISGQISETLPPPEISGWIAWWKEDAAYNLLQKYPGKIKSVSPVWFRINESLDLEDVGEVDRNKTVKKLKSAGIMIFPSLGSELNAEQFSPLLDNAQKQEEVIGKFVSQLTTLGVDGADIDLEGIKKEDKDLFSLFLSKISDEFKKRKLTLIITIHARTDRVEWEGVLGQDIQKIGQIADTVRIMTYDKHSASTEPGAIAPLDWIKDVAIYNSRLINKKKIVFGIPSYGYVWNDDDSRGLQFDEFGNFLAGKNYTKVRDNKSDELIYRSNKFEGWLSDSQSMIAKIEHLRTLGFNKFVIWHLGGMDEKFFEKNW</sequence>
<dbReference type="InterPro" id="IPR029070">
    <property type="entry name" value="Chitinase_insertion_sf"/>
</dbReference>
<dbReference type="PANTHER" id="PTHR46066">
    <property type="entry name" value="CHITINASE DOMAIN-CONTAINING PROTEIN 1 FAMILY MEMBER"/>
    <property type="match status" value="1"/>
</dbReference>
<dbReference type="InterPro" id="IPR011583">
    <property type="entry name" value="Chitinase_II/V-like_cat"/>
</dbReference>
<name>A0A0G0L116_9BACT</name>
<dbReference type="AlphaFoldDB" id="A0A0G0L116"/>
<dbReference type="Proteomes" id="UP000034081">
    <property type="component" value="Unassembled WGS sequence"/>
</dbReference>
<evidence type="ECO:0000313" key="3">
    <source>
        <dbReference type="Proteomes" id="UP000034081"/>
    </source>
</evidence>
<dbReference type="PROSITE" id="PS51910">
    <property type="entry name" value="GH18_2"/>
    <property type="match status" value="1"/>
</dbReference>
<gene>
    <name evidence="2" type="ORF">UT08_C0015G0013</name>
</gene>
<organism evidence="2 3">
    <name type="scientific">Candidatus Woesebacteria bacterium GW2011_GWB1_38_8</name>
    <dbReference type="NCBI Taxonomy" id="1618570"/>
    <lineage>
        <taxon>Bacteria</taxon>
        <taxon>Candidatus Woeseibacteriota</taxon>
    </lineage>
</organism>
<feature type="domain" description="GH18" evidence="1">
    <location>
        <begin position="55"/>
        <end position="356"/>
    </location>
</feature>
<dbReference type="PANTHER" id="PTHR46066:SF2">
    <property type="entry name" value="CHITINASE DOMAIN-CONTAINING PROTEIN 1"/>
    <property type="match status" value="1"/>
</dbReference>
<reference evidence="2 3" key="1">
    <citation type="journal article" date="2015" name="Nature">
        <title>rRNA introns, odd ribosomes, and small enigmatic genomes across a large radiation of phyla.</title>
        <authorList>
            <person name="Brown C.T."/>
            <person name="Hug L.A."/>
            <person name="Thomas B.C."/>
            <person name="Sharon I."/>
            <person name="Castelle C.J."/>
            <person name="Singh A."/>
            <person name="Wilkins M.J."/>
            <person name="Williams K.H."/>
            <person name="Banfield J.F."/>
        </authorList>
    </citation>
    <scope>NUCLEOTIDE SEQUENCE [LARGE SCALE GENOMIC DNA]</scope>
</reference>
<evidence type="ECO:0000259" key="1">
    <source>
        <dbReference type="PROSITE" id="PS51910"/>
    </source>
</evidence>
<dbReference type="Gene3D" id="3.20.20.80">
    <property type="entry name" value="Glycosidases"/>
    <property type="match status" value="1"/>
</dbReference>
<dbReference type="STRING" id="1618570.UT08_C0015G0013"/>
<comment type="caution">
    <text evidence="2">The sequence shown here is derived from an EMBL/GenBank/DDBJ whole genome shotgun (WGS) entry which is preliminary data.</text>
</comment>
<evidence type="ECO:0000313" key="2">
    <source>
        <dbReference type="EMBL" id="KKQ84677.1"/>
    </source>
</evidence>
<dbReference type="SUPFAM" id="SSF51445">
    <property type="entry name" value="(Trans)glycosidases"/>
    <property type="match status" value="1"/>
</dbReference>
<dbReference type="SMART" id="SM00636">
    <property type="entry name" value="Glyco_18"/>
    <property type="match status" value="1"/>
</dbReference>